<dbReference type="EMBL" id="AWUE01021461">
    <property type="protein sequence ID" value="OMO62159.1"/>
    <property type="molecule type" value="Genomic_DNA"/>
</dbReference>
<accession>A0A1R3GVQ3</accession>
<keyword evidence="2" id="KW-0479">Metal-binding</keyword>
<comment type="caution">
    <text evidence="9">The sequence shown here is derived from an EMBL/GenBank/DDBJ whole genome shotgun (WGS) entry which is preliminary data.</text>
</comment>
<dbReference type="AlphaFoldDB" id="A0A1R3GVQ3"/>
<dbReference type="CDD" id="cd07331">
    <property type="entry name" value="M48C_Oma1_like"/>
    <property type="match status" value="1"/>
</dbReference>
<keyword evidence="4 6" id="KW-0862">Zinc</keyword>
<evidence type="ECO:0000256" key="7">
    <source>
        <dbReference type="SAM" id="MobiDB-lite"/>
    </source>
</evidence>
<dbReference type="STRING" id="93759.A0A1R3GVQ3"/>
<keyword evidence="3 6" id="KW-0378">Hydrolase</keyword>
<evidence type="ECO:0000313" key="10">
    <source>
        <dbReference type="Proteomes" id="UP000187203"/>
    </source>
</evidence>
<protein>
    <submittedName>
        <fullName evidence="9">Peptidase M48</fullName>
    </submittedName>
</protein>
<dbReference type="GO" id="GO:0004222">
    <property type="term" value="F:metalloendopeptidase activity"/>
    <property type="evidence" value="ECO:0007669"/>
    <property type="project" value="InterPro"/>
</dbReference>
<dbReference type="Pfam" id="PF01435">
    <property type="entry name" value="Peptidase_M48"/>
    <property type="match status" value="2"/>
</dbReference>
<reference evidence="10" key="1">
    <citation type="submission" date="2013-09" db="EMBL/GenBank/DDBJ databases">
        <title>Corchorus olitorius genome sequencing.</title>
        <authorList>
            <person name="Alam M."/>
            <person name="Haque M.S."/>
            <person name="Islam M.S."/>
            <person name="Emdad E.M."/>
            <person name="Islam M.M."/>
            <person name="Ahmed B."/>
            <person name="Halim A."/>
            <person name="Hossen Q.M.M."/>
            <person name="Hossain M.Z."/>
            <person name="Ahmed R."/>
            <person name="Khan M.M."/>
            <person name="Islam R."/>
            <person name="Rashid M.M."/>
            <person name="Khan S.A."/>
            <person name="Rahman M.S."/>
            <person name="Alam M."/>
            <person name="Yahiya A.S."/>
            <person name="Khan M.S."/>
            <person name="Azam M.S."/>
            <person name="Haque T."/>
            <person name="Lashkar M.Z.H."/>
            <person name="Akhand A.I."/>
            <person name="Morshed G."/>
            <person name="Roy S."/>
            <person name="Uddin K.S."/>
            <person name="Rabeya T."/>
            <person name="Hossain A.S."/>
            <person name="Chowdhury A."/>
            <person name="Snigdha A.R."/>
            <person name="Mortoza M.S."/>
            <person name="Matin S.A."/>
            <person name="Hoque S.M.E."/>
            <person name="Islam M.K."/>
            <person name="Roy D.K."/>
            <person name="Haider R."/>
            <person name="Moosa M.M."/>
            <person name="Elias S.M."/>
            <person name="Hasan A.M."/>
            <person name="Jahan S."/>
            <person name="Shafiuddin M."/>
            <person name="Mahmood N."/>
            <person name="Shommy N.S."/>
        </authorList>
    </citation>
    <scope>NUCLEOTIDE SEQUENCE [LARGE SCALE GENOMIC DNA]</scope>
    <source>
        <strain evidence="10">cv. O-4</strain>
    </source>
</reference>
<dbReference type="GO" id="GO:0051603">
    <property type="term" value="P:proteolysis involved in protein catabolic process"/>
    <property type="evidence" value="ECO:0007669"/>
    <property type="project" value="TreeGrafter"/>
</dbReference>
<dbReference type="InterPro" id="IPR051156">
    <property type="entry name" value="Mito/Outer_Membr_Metalloprot"/>
</dbReference>
<organism evidence="9 10">
    <name type="scientific">Corchorus olitorius</name>
    <dbReference type="NCBI Taxonomy" id="93759"/>
    <lineage>
        <taxon>Eukaryota</taxon>
        <taxon>Viridiplantae</taxon>
        <taxon>Streptophyta</taxon>
        <taxon>Embryophyta</taxon>
        <taxon>Tracheophyta</taxon>
        <taxon>Spermatophyta</taxon>
        <taxon>Magnoliopsida</taxon>
        <taxon>eudicotyledons</taxon>
        <taxon>Gunneridae</taxon>
        <taxon>Pentapetalae</taxon>
        <taxon>rosids</taxon>
        <taxon>malvids</taxon>
        <taxon>Malvales</taxon>
        <taxon>Malvaceae</taxon>
        <taxon>Grewioideae</taxon>
        <taxon>Apeibeae</taxon>
        <taxon>Corchorus</taxon>
    </lineage>
</organism>
<evidence type="ECO:0000256" key="6">
    <source>
        <dbReference type="RuleBase" id="RU003983"/>
    </source>
</evidence>
<feature type="compositionally biased region" description="Basic and acidic residues" evidence="7">
    <location>
        <begin position="29"/>
        <end position="40"/>
    </location>
</feature>
<evidence type="ECO:0000256" key="1">
    <source>
        <dbReference type="ARBA" id="ARBA00022670"/>
    </source>
</evidence>
<name>A0A1R3GVQ3_9ROSI</name>
<evidence type="ECO:0000256" key="5">
    <source>
        <dbReference type="ARBA" id="ARBA00023049"/>
    </source>
</evidence>
<feature type="domain" description="Peptidase M48" evidence="8">
    <location>
        <begin position="134"/>
        <end position="188"/>
    </location>
</feature>
<gene>
    <name evidence="9" type="ORF">COLO4_33195</name>
</gene>
<dbReference type="PANTHER" id="PTHR22726:SF1">
    <property type="entry name" value="METALLOENDOPEPTIDASE OMA1, MITOCHONDRIAL"/>
    <property type="match status" value="1"/>
</dbReference>
<dbReference type="GO" id="GO:0046872">
    <property type="term" value="F:metal ion binding"/>
    <property type="evidence" value="ECO:0007669"/>
    <property type="project" value="UniProtKB-KW"/>
</dbReference>
<keyword evidence="5 6" id="KW-0482">Metalloprotease</keyword>
<evidence type="ECO:0000256" key="3">
    <source>
        <dbReference type="ARBA" id="ARBA00022801"/>
    </source>
</evidence>
<feature type="region of interest" description="Disordered" evidence="7">
    <location>
        <begin position="1"/>
        <end position="55"/>
    </location>
</feature>
<dbReference type="OrthoDB" id="7464992at2759"/>
<keyword evidence="10" id="KW-1185">Reference proteome</keyword>
<comment type="similarity">
    <text evidence="6">Belongs to the peptidase M48 family.</text>
</comment>
<dbReference type="Proteomes" id="UP000187203">
    <property type="component" value="Unassembled WGS sequence"/>
</dbReference>
<dbReference type="PANTHER" id="PTHR22726">
    <property type="entry name" value="METALLOENDOPEPTIDASE OMA1"/>
    <property type="match status" value="1"/>
</dbReference>
<sequence length="216" mass="24110">MATTRVKKAPAKQPAQLARIKWKKMAQKGKLEQKKELKKETHSRKQTSSTSTSTTHGEGFNLNVLLHKDDDINAFCSLDGKIVIYSGLLNHLESDEEIATAIGHEMGHAVARHVSESISRRLGLRMPIVFLSDNFSNRRMEVEADYIGLMLMASAGYDPQIAPNLYQNRLGSSGSFESTHPPGKLRAKLSKEPKTMELAKQVYEDVKDENPITSFV</sequence>
<evidence type="ECO:0000256" key="2">
    <source>
        <dbReference type="ARBA" id="ARBA00022723"/>
    </source>
</evidence>
<keyword evidence="1 6" id="KW-0645">Protease</keyword>
<proteinExistence type="inferred from homology"/>
<dbReference type="Gene3D" id="3.30.2010.10">
    <property type="entry name" value="Metalloproteases ('zincins'), catalytic domain"/>
    <property type="match status" value="1"/>
</dbReference>
<feature type="compositionally biased region" description="Basic residues" evidence="7">
    <location>
        <begin position="1"/>
        <end position="10"/>
    </location>
</feature>
<evidence type="ECO:0000256" key="4">
    <source>
        <dbReference type="ARBA" id="ARBA00022833"/>
    </source>
</evidence>
<feature type="domain" description="Peptidase M48" evidence="8">
    <location>
        <begin position="58"/>
        <end position="132"/>
    </location>
</feature>
<comment type="cofactor">
    <cofactor evidence="6">
        <name>Zn(2+)</name>
        <dbReference type="ChEBI" id="CHEBI:29105"/>
    </cofactor>
    <text evidence="6">Binds 1 zinc ion per subunit.</text>
</comment>
<dbReference type="InterPro" id="IPR001915">
    <property type="entry name" value="Peptidase_M48"/>
</dbReference>
<evidence type="ECO:0000259" key="8">
    <source>
        <dbReference type="Pfam" id="PF01435"/>
    </source>
</evidence>
<evidence type="ECO:0000313" key="9">
    <source>
        <dbReference type="EMBL" id="OMO62159.1"/>
    </source>
</evidence>
<dbReference type="GO" id="GO:0016020">
    <property type="term" value="C:membrane"/>
    <property type="evidence" value="ECO:0007669"/>
    <property type="project" value="TreeGrafter"/>
</dbReference>